<feature type="transmembrane region" description="Helical" evidence="1">
    <location>
        <begin position="12"/>
        <end position="42"/>
    </location>
</feature>
<name>A0A9E8RT35_9NEOP</name>
<feature type="transmembrane region" description="Helical" evidence="1">
    <location>
        <begin position="79"/>
        <end position="97"/>
    </location>
</feature>
<keyword evidence="1" id="KW-0472">Membrane</keyword>
<sequence>MMKIMINWFMINNLYLILLNHPMSISMLLIIQILISCIMMNFILQMTWFSYILFIIIIGGLMILFMFMCAMSSNNKFKLNLNYCMFISLLSIMLINWKNMKMINLNYKSIQFIDSFYIKNESMNLSKFLFPQSIMLLCMMIIILLFIMIIINKMNYINNSPFRQIN</sequence>
<feature type="transmembrane region" description="Helical" evidence="1">
    <location>
        <begin position="129"/>
        <end position="151"/>
    </location>
</feature>
<gene>
    <name evidence="2" type="primary">ND6</name>
</gene>
<proteinExistence type="predicted"/>
<keyword evidence="1" id="KW-1133">Transmembrane helix</keyword>
<evidence type="ECO:0000256" key="1">
    <source>
        <dbReference type="SAM" id="Phobius"/>
    </source>
</evidence>
<reference evidence="2" key="2">
    <citation type="journal article" date="2022" name="Syst. Entomol.">
        <title>Massive gene rearrangements of mitochondrial genomes and implications for the phylogeny of Trichoptera (Insecta).</title>
        <authorList>
            <person name="Ge X."/>
            <person name="Peng L."/>
            <person name="Vogler A.P."/>
            <person name="Morse J.C."/>
            <person name="Yang L."/>
            <person name="Sun C."/>
            <person name="Wang B."/>
        </authorList>
    </citation>
    <scope>NUCLEOTIDE SEQUENCE</scope>
</reference>
<dbReference type="CTD" id="4541"/>
<dbReference type="GeneID" id="77425412"/>
<geneLocation type="mitochondrion" evidence="2"/>
<dbReference type="RefSeq" id="YP_010586154.1">
    <property type="nucleotide sequence ID" value="NC_069253.1"/>
</dbReference>
<evidence type="ECO:0000313" key="2">
    <source>
        <dbReference type="EMBL" id="UZZ43903.1"/>
    </source>
</evidence>
<feature type="transmembrane region" description="Helical" evidence="1">
    <location>
        <begin position="48"/>
        <end position="67"/>
    </location>
</feature>
<organism evidence="2">
    <name type="scientific">Ecnomus latus</name>
    <dbReference type="NCBI Taxonomy" id="623472"/>
    <lineage>
        <taxon>Eukaryota</taxon>
        <taxon>Metazoa</taxon>
        <taxon>Ecdysozoa</taxon>
        <taxon>Arthropoda</taxon>
        <taxon>Hexapoda</taxon>
        <taxon>Insecta</taxon>
        <taxon>Pterygota</taxon>
        <taxon>Neoptera</taxon>
        <taxon>Endopterygota</taxon>
        <taxon>Trichoptera</taxon>
        <taxon>Annulipalpia</taxon>
        <taxon>Psychomyioidea</taxon>
        <taxon>Ecnomidae</taxon>
        <taxon>Ecnomus</taxon>
    </lineage>
</organism>
<keyword evidence="1" id="KW-0812">Transmembrane</keyword>
<dbReference type="AlphaFoldDB" id="A0A9E8RT35"/>
<protein>
    <submittedName>
        <fullName evidence="2">NADH dehydrogenase subunit 6</fullName>
    </submittedName>
</protein>
<dbReference type="EMBL" id="OL678012">
    <property type="protein sequence ID" value="UZZ43903.1"/>
    <property type="molecule type" value="Genomic_DNA"/>
</dbReference>
<accession>A0A9E8RT35</accession>
<reference evidence="2" key="1">
    <citation type="submission" date="2021-11" db="EMBL/GenBank/DDBJ databases">
        <authorList>
            <person name="Ge X.-Y."/>
            <person name="Peng L."/>
            <person name="Sun C.-H."/>
            <person name="Wang B.-X."/>
        </authorList>
    </citation>
    <scope>NUCLEOTIDE SEQUENCE</scope>
</reference>
<keyword evidence="2" id="KW-0496">Mitochondrion</keyword>